<dbReference type="EMBL" id="JAMRYU010000019">
    <property type="protein sequence ID" value="MDC4241797.1"/>
    <property type="molecule type" value="Genomic_DNA"/>
</dbReference>
<comment type="caution">
    <text evidence="1">The sequence shown here is derived from an EMBL/GenBank/DDBJ whole genome shotgun (WGS) entry which is preliminary data.</text>
</comment>
<protein>
    <submittedName>
        <fullName evidence="1">Uncharacterized protein</fullName>
    </submittedName>
</protein>
<dbReference type="Proteomes" id="UP001141183">
    <property type="component" value="Unassembled WGS sequence"/>
</dbReference>
<dbReference type="RefSeq" id="WP_008677695.1">
    <property type="nucleotide sequence ID" value="NZ_BAAACM010000003.1"/>
</dbReference>
<reference evidence="1" key="1">
    <citation type="submission" date="2022-05" db="EMBL/GenBank/DDBJ databases">
        <title>Draft genome sequence of Clostridium tertium strain CP3 isolated from Peru.</title>
        <authorList>
            <person name="Hurtado R."/>
            <person name="Lima L."/>
            <person name="Sousa T."/>
            <person name="Jaiswal A.K."/>
            <person name="Tiwari S."/>
            <person name="Maturrano L."/>
            <person name="Brenig B."/>
            <person name="Azevedo V."/>
        </authorList>
    </citation>
    <scope>NUCLEOTIDE SEQUENCE</scope>
    <source>
        <strain evidence="1">CP3</strain>
    </source>
</reference>
<dbReference type="AlphaFoldDB" id="A0A9X3XR98"/>
<gene>
    <name evidence="1" type="ORF">NE398_16800</name>
</gene>
<proteinExistence type="predicted"/>
<dbReference type="GeneID" id="93042745"/>
<evidence type="ECO:0000313" key="2">
    <source>
        <dbReference type="Proteomes" id="UP001141183"/>
    </source>
</evidence>
<keyword evidence="2" id="KW-1185">Reference proteome</keyword>
<organism evidence="1 2">
    <name type="scientific">Clostridium tertium</name>
    <dbReference type="NCBI Taxonomy" id="1559"/>
    <lineage>
        <taxon>Bacteria</taxon>
        <taxon>Bacillati</taxon>
        <taxon>Bacillota</taxon>
        <taxon>Clostridia</taxon>
        <taxon>Eubacteriales</taxon>
        <taxon>Clostridiaceae</taxon>
        <taxon>Clostridium</taxon>
    </lineage>
</organism>
<name>A0A9X3XR98_9CLOT</name>
<sequence length="106" mass="12050">MTVYAITFYLSEDSHSCGCDSHDHNHDHEHHHHHRDDYDIIATIKSLGAWANFMPDSYLLKTDVSANEISEKIKAFLQPNDLLFVTKVDKDDVASLTPGVVDWIKA</sequence>
<evidence type="ECO:0000313" key="1">
    <source>
        <dbReference type="EMBL" id="MDC4241797.1"/>
    </source>
</evidence>
<accession>A0A9X3XR98</accession>